<dbReference type="Proteomes" id="UP001164706">
    <property type="component" value="Chromosome"/>
</dbReference>
<name>A0A9E8S8S4_9MICO</name>
<dbReference type="RefSeq" id="WP_267780979.1">
    <property type="nucleotide sequence ID" value="NZ_CP113089.1"/>
</dbReference>
<dbReference type="AlphaFoldDB" id="A0A9E8S8S4"/>
<proteinExistence type="predicted"/>
<protein>
    <submittedName>
        <fullName evidence="3">Trp biosynthesis-associated membrane protein</fullName>
    </submittedName>
</protein>
<feature type="region of interest" description="Disordered" evidence="1">
    <location>
        <begin position="170"/>
        <end position="214"/>
    </location>
</feature>
<evidence type="ECO:0000256" key="2">
    <source>
        <dbReference type="SAM" id="Phobius"/>
    </source>
</evidence>
<dbReference type="InterPro" id="IPR019051">
    <property type="entry name" value="Trp_biosyn_TM_oprn/chp"/>
</dbReference>
<keyword evidence="2" id="KW-1133">Transmembrane helix</keyword>
<accession>A0A9E8S8S4</accession>
<dbReference type="Pfam" id="PF09534">
    <property type="entry name" value="Trp_oprn_chp"/>
    <property type="match status" value="1"/>
</dbReference>
<keyword evidence="2" id="KW-0812">Transmembrane</keyword>
<feature type="transmembrane region" description="Helical" evidence="2">
    <location>
        <begin position="75"/>
        <end position="96"/>
    </location>
</feature>
<feature type="transmembrane region" description="Helical" evidence="2">
    <location>
        <begin position="130"/>
        <end position="151"/>
    </location>
</feature>
<keyword evidence="4" id="KW-1185">Reference proteome</keyword>
<sequence>MTPSRVRLVSLLAPGLLGAIALLAWTQPWVEVRLLDGRTVTVAGDIAAPALPALALAMLALVAALALAGRVFRIILGLLLSLLGAAIATSAALALAQPVTAAAPAITELTGIEGPDSVAALVAGTAVTPWPGVALVVGVLGVLVGILIAALSGRWPQRTRRYDAVRLETADPSDAPTAGRDRFDDWDALSDGRDPTDQGRMPGDPRPGTQADPS</sequence>
<dbReference type="KEGG" id="mdb:OVN18_11840"/>
<keyword evidence="2" id="KW-0472">Membrane</keyword>
<evidence type="ECO:0000256" key="1">
    <source>
        <dbReference type="SAM" id="MobiDB-lite"/>
    </source>
</evidence>
<evidence type="ECO:0000313" key="4">
    <source>
        <dbReference type="Proteomes" id="UP001164706"/>
    </source>
</evidence>
<dbReference type="EMBL" id="CP113089">
    <property type="protein sequence ID" value="WAB81214.1"/>
    <property type="molecule type" value="Genomic_DNA"/>
</dbReference>
<reference evidence="3" key="1">
    <citation type="submission" date="2022-11" db="EMBL/GenBank/DDBJ databases">
        <title>Description of Microcella daejonensis nov. sp, isolated from riverside soil.</title>
        <authorList>
            <person name="Molina K.M."/>
            <person name="Kim S.B."/>
        </authorList>
    </citation>
    <scope>NUCLEOTIDE SEQUENCE</scope>
    <source>
        <strain evidence="3">MMS21-STM12</strain>
    </source>
</reference>
<feature type="compositionally biased region" description="Basic and acidic residues" evidence="1">
    <location>
        <begin position="179"/>
        <end position="197"/>
    </location>
</feature>
<organism evidence="3 4">
    <name type="scientific">Microcella daejeonensis</name>
    <dbReference type="NCBI Taxonomy" id="2994971"/>
    <lineage>
        <taxon>Bacteria</taxon>
        <taxon>Bacillati</taxon>
        <taxon>Actinomycetota</taxon>
        <taxon>Actinomycetes</taxon>
        <taxon>Micrococcales</taxon>
        <taxon>Microbacteriaceae</taxon>
        <taxon>Microcella</taxon>
    </lineage>
</organism>
<evidence type="ECO:0000313" key="3">
    <source>
        <dbReference type="EMBL" id="WAB81214.1"/>
    </source>
</evidence>
<feature type="transmembrane region" description="Helical" evidence="2">
    <location>
        <begin position="50"/>
        <end position="68"/>
    </location>
</feature>
<gene>
    <name evidence="3" type="ORF">OVN18_11840</name>
</gene>